<accession>A0A8G2BVD4</accession>
<proteinExistence type="predicted"/>
<dbReference type="RefSeq" id="WP_234999294.1">
    <property type="nucleotide sequence ID" value="NZ_FNVS01000005.1"/>
</dbReference>
<dbReference type="SUPFAM" id="SSF52266">
    <property type="entry name" value="SGNH hydrolase"/>
    <property type="match status" value="1"/>
</dbReference>
<organism evidence="2 3">
    <name type="scientific">Parabacteroides chinchillae</name>
    <dbReference type="NCBI Taxonomy" id="871327"/>
    <lineage>
        <taxon>Bacteria</taxon>
        <taxon>Pseudomonadati</taxon>
        <taxon>Bacteroidota</taxon>
        <taxon>Bacteroidia</taxon>
        <taxon>Bacteroidales</taxon>
        <taxon>Tannerellaceae</taxon>
        <taxon>Parabacteroides</taxon>
    </lineage>
</organism>
<keyword evidence="1" id="KW-0812">Transmembrane</keyword>
<name>A0A8G2BVD4_9BACT</name>
<sequence>MIMNLSVQQIRYIISFILFLLAFMVLLNIVTPVLFKALPNDYMRTKLIIQTLKDTSEVAEVIILGNSRGMNGVNGYMLEKELSDHPKVYNLTSTGQQLSESALYYTMIPTEVKTVIQCIDIDLLSKPIDIKTSNSVALHMYRYEMDNKTEEIVPLKKTLDKPFFIYNYEARNCLFAGLSYFLRKMLDDDDPDVFALDLRYPSSHKSLRNDIIYKQEIEEKNKNNMFALYTILPEWKKLIDTSYIYFKQRNIRYCLLIMPYNPDIISSTNEEKEYALSLFKKQFNDIFLIDCFNLLRPEDFYDAIHPNNSGAEKITDMVIKSF</sequence>
<evidence type="ECO:0000256" key="1">
    <source>
        <dbReference type="SAM" id="Phobius"/>
    </source>
</evidence>
<keyword evidence="3" id="KW-1185">Reference proteome</keyword>
<dbReference type="AlphaFoldDB" id="A0A8G2BVD4"/>
<evidence type="ECO:0000313" key="3">
    <source>
        <dbReference type="Proteomes" id="UP000236725"/>
    </source>
</evidence>
<gene>
    <name evidence="2" type="ORF">SAMN05444001_10595</name>
</gene>
<evidence type="ECO:0000313" key="2">
    <source>
        <dbReference type="EMBL" id="SEF71454.1"/>
    </source>
</evidence>
<dbReference type="EMBL" id="FNVS01000005">
    <property type="protein sequence ID" value="SEF71454.1"/>
    <property type="molecule type" value="Genomic_DNA"/>
</dbReference>
<feature type="transmembrane region" description="Helical" evidence="1">
    <location>
        <begin position="12"/>
        <end position="35"/>
    </location>
</feature>
<protein>
    <submittedName>
        <fullName evidence="2">Uncharacterized protein</fullName>
    </submittedName>
</protein>
<reference evidence="2 3" key="1">
    <citation type="submission" date="2016-10" db="EMBL/GenBank/DDBJ databases">
        <authorList>
            <person name="Varghese N."/>
            <person name="Submissions S."/>
        </authorList>
    </citation>
    <scope>NUCLEOTIDE SEQUENCE [LARGE SCALE GENOMIC DNA]</scope>
    <source>
        <strain evidence="2 3">DSM 29073</strain>
    </source>
</reference>
<keyword evidence="1" id="KW-0472">Membrane</keyword>
<comment type="caution">
    <text evidence="2">The sequence shown here is derived from an EMBL/GenBank/DDBJ whole genome shotgun (WGS) entry which is preliminary data.</text>
</comment>
<dbReference type="Proteomes" id="UP000236725">
    <property type="component" value="Unassembled WGS sequence"/>
</dbReference>
<keyword evidence="1" id="KW-1133">Transmembrane helix</keyword>